<keyword evidence="2 5" id="KW-0479">Metal-binding</keyword>
<evidence type="ECO:0000256" key="2">
    <source>
        <dbReference type="ARBA" id="ARBA00022723"/>
    </source>
</evidence>
<evidence type="ECO:0000256" key="4">
    <source>
        <dbReference type="ARBA" id="ARBA00023004"/>
    </source>
</evidence>
<sequence>MGSITETPTHFNQWPNDRGFDANYEVKEPVELAVTGLIPAYAAGVLYRTGPGRYTVDRENGETFQVSHWFDGFSQTHRFQLVASDDTHSSTRVFYNSRFATDYLIEQARTTGHLNKVSFGQKQDPCQQVFQKSQTEYIPTDPSSVNIGVTLSINMPGVDEEGSGPAVDGARWSDASGIRTLWAKTDASGYKKLHPETLEPIGLASQKDLHPDLTGPLSASHARSDPVTGDVFNFNLAFEPALMYRVFRVSAATGETSVLASFPGAPAYLHSLLITEDYVLLSVWNSLMNPAALANGGSILDAIQPYDPAKSATWYVVDRKGDRGLVATYESAPFFCFHTINAWQEKSPSDGPDGVEDIVAELVTFDNHGILRGVLYENLISSSPEAKAFAPEKRAGYGSKITRFRLPGVPSEPTKEIKRVTTEWTMCESLSPELPTMNPKLVTRKHRYTYGVTDRGESTWFDGLMKFDSETKETLLWNSHAQSAGEPIFIANPEGSGEDDGILLSVVLDGYSGKSYLLCLDARSLRELGRADVNGPVSFGFHGQHVAAHGVQTGDY</sequence>
<feature type="binding site" evidence="5">
    <location>
        <position position="542"/>
    </location>
    <ligand>
        <name>Fe cation</name>
        <dbReference type="ChEBI" id="CHEBI:24875"/>
        <note>catalytic</note>
    </ligand>
</feature>
<feature type="binding site" evidence="5">
    <location>
        <position position="221"/>
    </location>
    <ligand>
        <name>Fe cation</name>
        <dbReference type="ChEBI" id="CHEBI:24875"/>
        <note>catalytic</note>
    </ligand>
</feature>
<dbReference type="Pfam" id="PF03055">
    <property type="entry name" value="RPE65"/>
    <property type="match status" value="1"/>
</dbReference>
<comment type="caution">
    <text evidence="6">The sequence shown here is derived from an EMBL/GenBank/DDBJ whole genome shotgun (WGS) entry which is preliminary data.</text>
</comment>
<keyword evidence="4 5" id="KW-0408">Iron</keyword>
<dbReference type="GO" id="GO:0016121">
    <property type="term" value="P:carotene catabolic process"/>
    <property type="evidence" value="ECO:0007669"/>
    <property type="project" value="TreeGrafter"/>
</dbReference>
<evidence type="ECO:0000256" key="5">
    <source>
        <dbReference type="PIRSR" id="PIRSR604294-1"/>
    </source>
</evidence>
<reference evidence="6" key="1">
    <citation type="journal article" date="2019" name="Beilstein J. Org. Chem.">
        <title>Nanangenines: drimane sesquiterpenoids as the dominant metabolite cohort of a novel Australian fungus, Aspergillus nanangensis.</title>
        <authorList>
            <person name="Lacey H.J."/>
            <person name="Gilchrist C.L.M."/>
            <person name="Crombie A."/>
            <person name="Kalaitzis J.A."/>
            <person name="Vuong D."/>
            <person name="Rutledge P.J."/>
            <person name="Turner P."/>
            <person name="Pitt J.I."/>
            <person name="Lacey E."/>
            <person name="Chooi Y.H."/>
            <person name="Piggott A.M."/>
        </authorList>
    </citation>
    <scope>NUCLEOTIDE SEQUENCE</scope>
    <source>
        <strain evidence="6">MST-FP2251</strain>
    </source>
</reference>
<accession>A0AAD4GTM1</accession>
<dbReference type="GO" id="GO:0046872">
    <property type="term" value="F:metal ion binding"/>
    <property type="evidence" value="ECO:0007669"/>
    <property type="project" value="UniProtKB-KW"/>
</dbReference>
<dbReference type="Proteomes" id="UP001194746">
    <property type="component" value="Unassembled WGS sequence"/>
</dbReference>
<dbReference type="InterPro" id="IPR004294">
    <property type="entry name" value="Carotenoid_Oase"/>
</dbReference>
<evidence type="ECO:0000256" key="3">
    <source>
        <dbReference type="ARBA" id="ARBA00023002"/>
    </source>
</evidence>
<dbReference type="PANTHER" id="PTHR10543">
    <property type="entry name" value="BETA-CAROTENE DIOXYGENASE"/>
    <property type="match status" value="1"/>
</dbReference>
<comment type="cofactor">
    <cofactor evidence="5">
        <name>Fe(2+)</name>
        <dbReference type="ChEBI" id="CHEBI:29033"/>
    </cofactor>
    <text evidence="5">Binds 1 Fe(2+) ion per subunit.</text>
</comment>
<dbReference type="EMBL" id="VCAU01000043">
    <property type="protein sequence ID" value="KAF9888776.1"/>
    <property type="molecule type" value="Genomic_DNA"/>
</dbReference>
<keyword evidence="7" id="KW-1185">Reference proteome</keyword>
<evidence type="ECO:0000313" key="7">
    <source>
        <dbReference type="Proteomes" id="UP001194746"/>
    </source>
</evidence>
<evidence type="ECO:0000256" key="1">
    <source>
        <dbReference type="ARBA" id="ARBA00006787"/>
    </source>
</evidence>
<evidence type="ECO:0000313" key="6">
    <source>
        <dbReference type="EMBL" id="KAF9888776.1"/>
    </source>
</evidence>
<name>A0AAD4GTM1_ASPNN</name>
<dbReference type="AlphaFoldDB" id="A0AAD4GTM1"/>
<dbReference type="PANTHER" id="PTHR10543:SF24">
    <property type="entry name" value="CAROTENOID ISOMEROOXYGENASE"/>
    <property type="match status" value="1"/>
</dbReference>
<gene>
    <name evidence="6" type="ORF">FE257_008352</name>
</gene>
<feature type="binding site" evidence="5">
    <location>
        <position position="338"/>
    </location>
    <ligand>
        <name>Fe cation</name>
        <dbReference type="ChEBI" id="CHEBI:24875"/>
        <note>catalytic</note>
    </ligand>
</feature>
<comment type="similarity">
    <text evidence="1">Belongs to the carotenoid oxygenase family.</text>
</comment>
<reference evidence="6" key="2">
    <citation type="submission" date="2020-02" db="EMBL/GenBank/DDBJ databases">
        <authorList>
            <person name="Gilchrist C.L.M."/>
            <person name="Chooi Y.-H."/>
        </authorList>
    </citation>
    <scope>NUCLEOTIDE SEQUENCE</scope>
    <source>
        <strain evidence="6">MST-FP2251</strain>
    </source>
</reference>
<dbReference type="GO" id="GO:0010436">
    <property type="term" value="F:carotenoid dioxygenase activity"/>
    <property type="evidence" value="ECO:0007669"/>
    <property type="project" value="TreeGrafter"/>
</dbReference>
<evidence type="ECO:0008006" key="8">
    <source>
        <dbReference type="Google" id="ProtNLM"/>
    </source>
</evidence>
<organism evidence="6 7">
    <name type="scientific">Aspergillus nanangensis</name>
    <dbReference type="NCBI Taxonomy" id="2582783"/>
    <lineage>
        <taxon>Eukaryota</taxon>
        <taxon>Fungi</taxon>
        <taxon>Dikarya</taxon>
        <taxon>Ascomycota</taxon>
        <taxon>Pezizomycotina</taxon>
        <taxon>Eurotiomycetes</taxon>
        <taxon>Eurotiomycetidae</taxon>
        <taxon>Eurotiales</taxon>
        <taxon>Aspergillaceae</taxon>
        <taxon>Aspergillus</taxon>
        <taxon>Aspergillus subgen. Circumdati</taxon>
    </lineage>
</organism>
<keyword evidence="3" id="KW-0560">Oxidoreductase</keyword>
<proteinExistence type="inferred from homology"/>
<protein>
    <recommendedName>
        <fullName evidence="8">Dioxygenase</fullName>
    </recommendedName>
</protein>
<feature type="binding site" evidence="5">
    <location>
        <position position="270"/>
    </location>
    <ligand>
        <name>Fe cation</name>
        <dbReference type="ChEBI" id="CHEBI:24875"/>
        <note>catalytic</note>
    </ligand>
</feature>